<reference evidence="1 2" key="1">
    <citation type="submission" date="2020-06" db="EMBL/GenBank/DDBJ databases">
        <authorList>
            <person name="Li R."/>
            <person name="Bekaert M."/>
        </authorList>
    </citation>
    <scope>NUCLEOTIDE SEQUENCE [LARGE SCALE GENOMIC DNA]</scope>
    <source>
        <strain evidence="2">wild</strain>
    </source>
</reference>
<dbReference type="OrthoDB" id="6103499at2759"/>
<sequence length="287" mass="32995">MENHIKRGGHRNWSNVSSSKISSAHWPFRYCDIVECINSWNGIQMVKSRQMLSSRELNYGNSHDQARNLFNLLLLKHFEDSFVSHQDISLQPFEIYVAPGCYIQYKPKVDICLLDQTSDRTICLNMIENCSKQNIEDSLYQTMFCTLSGYSSTAYCFVVKETFGGCFKVYVGKVQWPSEIVQMMLICGSDVSRQLGFNHRIHSRLIVAKYAYLGTINTNEDDCPTMSLFLNTIDSLSLIDEPRFLPLTQSMQSVVDKRKTTNKHISKCIFDREKGCNDRFEESASFG</sequence>
<proteinExistence type="predicted"/>
<accession>A0A6J8BQQ3</accession>
<dbReference type="Proteomes" id="UP000507470">
    <property type="component" value="Unassembled WGS sequence"/>
</dbReference>
<keyword evidence="2" id="KW-1185">Reference proteome</keyword>
<evidence type="ECO:0000313" key="2">
    <source>
        <dbReference type="Proteomes" id="UP000507470"/>
    </source>
</evidence>
<gene>
    <name evidence="1" type="ORF">MCOR_21493</name>
</gene>
<protein>
    <submittedName>
        <fullName evidence="1">Uncharacterized protein</fullName>
    </submittedName>
</protein>
<name>A0A6J8BQQ3_MYTCO</name>
<dbReference type="AlphaFoldDB" id="A0A6J8BQQ3"/>
<organism evidence="1 2">
    <name type="scientific">Mytilus coruscus</name>
    <name type="common">Sea mussel</name>
    <dbReference type="NCBI Taxonomy" id="42192"/>
    <lineage>
        <taxon>Eukaryota</taxon>
        <taxon>Metazoa</taxon>
        <taxon>Spiralia</taxon>
        <taxon>Lophotrochozoa</taxon>
        <taxon>Mollusca</taxon>
        <taxon>Bivalvia</taxon>
        <taxon>Autobranchia</taxon>
        <taxon>Pteriomorphia</taxon>
        <taxon>Mytilida</taxon>
        <taxon>Mytiloidea</taxon>
        <taxon>Mytilidae</taxon>
        <taxon>Mytilinae</taxon>
        <taxon>Mytilus</taxon>
    </lineage>
</organism>
<dbReference type="EMBL" id="CACVKT020003831">
    <property type="protein sequence ID" value="CAC5386002.1"/>
    <property type="molecule type" value="Genomic_DNA"/>
</dbReference>
<evidence type="ECO:0000313" key="1">
    <source>
        <dbReference type="EMBL" id="CAC5386002.1"/>
    </source>
</evidence>